<keyword evidence="1" id="KW-0269">Exonuclease</keyword>
<dbReference type="STRING" id="137658.SAMN05216186_10167"/>
<keyword evidence="2" id="KW-1185">Reference proteome</keyword>
<dbReference type="EMBL" id="FNFD01000001">
    <property type="protein sequence ID" value="SDJ28776.1"/>
    <property type="molecule type" value="Genomic_DNA"/>
</dbReference>
<dbReference type="Gene3D" id="3.60.10.10">
    <property type="entry name" value="Endonuclease/exonuclease/phosphatase"/>
    <property type="match status" value="1"/>
</dbReference>
<evidence type="ECO:0000313" key="2">
    <source>
        <dbReference type="Proteomes" id="UP000198706"/>
    </source>
</evidence>
<dbReference type="GO" id="GO:0004519">
    <property type="term" value="F:endonuclease activity"/>
    <property type="evidence" value="ECO:0007669"/>
    <property type="project" value="UniProtKB-KW"/>
</dbReference>
<protein>
    <submittedName>
        <fullName evidence="1">Endonuclease/Exonuclease/phosphatase family protein</fullName>
    </submittedName>
</protein>
<dbReference type="Proteomes" id="UP000198706">
    <property type="component" value="Unassembled WGS sequence"/>
</dbReference>
<organism evidence="1 2">
    <name type="scientific">Pseudomonas indica</name>
    <dbReference type="NCBI Taxonomy" id="137658"/>
    <lineage>
        <taxon>Bacteria</taxon>
        <taxon>Pseudomonadati</taxon>
        <taxon>Pseudomonadota</taxon>
        <taxon>Gammaproteobacteria</taxon>
        <taxon>Pseudomonadales</taxon>
        <taxon>Pseudomonadaceae</taxon>
        <taxon>Pseudomonas</taxon>
    </lineage>
</organism>
<dbReference type="GO" id="GO:0004527">
    <property type="term" value="F:exonuclease activity"/>
    <property type="evidence" value="ECO:0007669"/>
    <property type="project" value="UniProtKB-KW"/>
</dbReference>
<dbReference type="InterPro" id="IPR036691">
    <property type="entry name" value="Endo/exonu/phosph_ase_sf"/>
</dbReference>
<keyword evidence="1" id="KW-0255">Endonuclease</keyword>
<keyword evidence="1" id="KW-0540">Nuclease</keyword>
<accession>A0A1G8SHS2</accession>
<keyword evidence="1" id="KW-0378">Hydrolase</keyword>
<reference evidence="1 2" key="1">
    <citation type="submission" date="2016-10" db="EMBL/GenBank/DDBJ databases">
        <authorList>
            <person name="de Groot N.N."/>
        </authorList>
    </citation>
    <scope>NUCLEOTIDE SEQUENCE [LARGE SCALE GENOMIC DNA]</scope>
    <source>
        <strain evidence="1 2">JCM 21544</strain>
    </source>
</reference>
<name>A0A1G8SHS2_9PSED</name>
<sequence>MPTVKILMWNTQHLNHQNERKPMSEAYEEKLDALSTTLATLKPEIVALFEVGTTGNPNLRLVDDLKGAYEMKVSLSLEGGLRKGTTLGSMVFVRSDIAADYFEPFELPLGEKAIRATLLLSDKSGNVFAFCHANASKAALEQVQDDIKLLGGFQGEGIKRLVFFGGDLNTHASDAPESITLPGHDKMYRCEPGNAGFTHISIRSSVALAKQLYQQEKKNSLGPMQLSESQYVNATMGTDVEAGDIAVPSLLDYAYIHESCQWKSICHASISVRTWSDKTKSFDSVGQINSNKVYATVQRIYLGKVLRSDHFPVAYLVGYP</sequence>
<dbReference type="RefSeq" id="WP_139198522.1">
    <property type="nucleotide sequence ID" value="NZ_FNFD01000001.1"/>
</dbReference>
<evidence type="ECO:0000313" key="1">
    <source>
        <dbReference type="EMBL" id="SDJ28776.1"/>
    </source>
</evidence>
<proteinExistence type="predicted"/>
<gene>
    <name evidence="1" type="ORF">SAMN05216186_10167</name>
</gene>
<dbReference type="SUPFAM" id="SSF56219">
    <property type="entry name" value="DNase I-like"/>
    <property type="match status" value="1"/>
</dbReference>
<dbReference type="AlphaFoldDB" id="A0A1G8SHS2"/>